<reference evidence="3" key="2">
    <citation type="submission" date="2015-01" db="EMBL/GenBank/DDBJ databases">
        <title>Evolutionary Origins and Diversification of the Mycorrhizal Mutualists.</title>
        <authorList>
            <consortium name="DOE Joint Genome Institute"/>
            <consortium name="Mycorrhizal Genomics Consortium"/>
            <person name="Kohler A."/>
            <person name="Kuo A."/>
            <person name="Nagy L.G."/>
            <person name="Floudas D."/>
            <person name="Copeland A."/>
            <person name="Barry K.W."/>
            <person name="Cichocki N."/>
            <person name="Veneault-Fourrey C."/>
            <person name="LaButti K."/>
            <person name="Lindquist E.A."/>
            <person name="Lipzen A."/>
            <person name="Lundell T."/>
            <person name="Morin E."/>
            <person name="Murat C."/>
            <person name="Riley R."/>
            <person name="Ohm R."/>
            <person name="Sun H."/>
            <person name="Tunlid A."/>
            <person name="Henrissat B."/>
            <person name="Grigoriev I.V."/>
            <person name="Hibbett D.S."/>
            <person name="Martin F."/>
        </authorList>
    </citation>
    <scope>NUCLEOTIDE SEQUENCE [LARGE SCALE GENOMIC DNA]</scope>
    <source>
        <strain evidence="3">441</strain>
    </source>
</reference>
<evidence type="ECO:0000313" key="3">
    <source>
        <dbReference type="Proteomes" id="UP000054018"/>
    </source>
</evidence>
<protein>
    <submittedName>
        <fullName evidence="2">Uncharacterized protein</fullName>
    </submittedName>
</protein>
<organism evidence="2 3">
    <name type="scientific">Pisolithus microcarpus 441</name>
    <dbReference type="NCBI Taxonomy" id="765257"/>
    <lineage>
        <taxon>Eukaryota</taxon>
        <taxon>Fungi</taxon>
        <taxon>Dikarya</taxon>
        <taxon>Basidiomycota</taxon>
        <taxon>Agaricomycotina</taxon>
        <taxon>Agaricomycetes</taxon>
        <taxon>Agaricomycetidae</taxon>
        <taxon>Boletales</taxon>
        <taxon>Sclerodermatineae</taxon>
        <taxon>Pisolithaceae</taxon>
        <taxon>Pisolithus</taxon>
    </lineage>
</organism>
<feature type="region of interest" description="Disordered" evidence="1">
    <location>
        <begin position="122"/>
        <end position="146"/>
    </location>
</feature>
<dbReference type="AlphaFoldDB" id="A0A0C9YJN3"/>
<dbReference type="InterPro" id="IPR046521">
    <property type="entry name" value="DUF6698"/>
</dbReference>
<reference evidence="2 3" key="1">
    <citation type="submission" date="2014-04" db="EMBL/GenBank/DDBJ databases">
        <authorList>
            <consortium name="DOE Joint Genome Institute"/>
            <person name="Kuo A."/>
            <person name="Kohler A."/>
            <person name="Costa M.D."/>
            <person name="Nagy L.G."/>
            <person name="Floudas D."/>
            <person name="Copeland A."/>
            <person name="Barry K.W."/>
            <person name="Cichocki N."/>
            <person name="Veneault-Fourrey C."/>
            <person name="LaButti K."/>
            <person name="Lindquist E.A."/>
            <person name="Lipzen A."/>
            <person name="Lundell T."/>
            <person name="Morin E."/>
            <person name="Murat C."/>
            <person name="Sun H."/>
            <person name="Tunlid A."/>
            <person name="Henrissat B."/>
            <person name="Grigoriev I.V."/>
            <person name="Hibbett D.S."/>
            <person name="Martin F."/>
            <person name="Nordberg H.P."/>
            <person name="Cantor M.N."/>
            <person name="Hua S.X."/>
        </authorList>
    </citation>
    <scope>NUCLEOTIDE SEQUENCE [LARGE SCALE GENOMIC DNA]</scope>
    <source>
        <strain evidence="2 3">441</strain>
    </source>
</reference>
<gene>
    <name evidence="2" type="ORF">PISMIDRAFT_117819</name>
</gene>
<feature type="non-terminal residue" evidence="2">
    <location>
        <position position="221"/>
    </location>
</feature>
<accession>A0A0C9YJN3</accession>
<evidence type="ECO:0000313" key="2">
    <source>
        <dbReference type="EMBL" id="KIK13989.1"/>
    </source>
</evidence>
<dbReference type="Pfam" id="PF20414">
    <property type="entry name" value="DUF6698"/>
    <property type="match status" value="1"/>
</dbReference>
<dbReference type="HOGENOM" id="CLU_035918_5_0_1"/>
<evidence type="ECO:0000256" key="1">
    <source>
        <dbReference type="SAM" id="MobiDB-lite"/>
    </source>
</evidence>
<dbReference type="EMBL" id="KN833962">
    <property type="protein sequence ID" value="KIK13989.1"/>
    <property type="molecule type" value="Genomic_DNA"/>
</dbReference>
<dbReference type="STRING" id="765257.A0A0C9YJN3"/>
<sequence length="221" mass="25242">LQKGADGAWGDDSATLKTVVAQWLNESRPPPDLPFNSRDKCGRGFNHDLTGKLLCPVDYNWADADVRTAIKEYHPDFRVTADSWPSFLYADGEYDPNNPSRGLFKGKYLVMTFRCIFTSPSSAQHELGSGDTARTSQPSRTTRRSRQHVARLLKMNTVQPRAIAYVATQLRFALSSCSSWTTVDEDFNHEEFYHNIVDYFELPSSARKALELNELLLWWNW</sequence>
<proteinExistence type="predicted"/>
<dbReference type="Proteomes" id="UP000054018">
    <property type="component" value="Unassembled WGS sequence"/>
</dbReference>
<keyword evidence="3" id="KW-1185">Reference proteome</keyword>
<name>A0A0C9YJN3_9AGAM</name>
<dbReference type="OrthoDB" id="2680265at2759"/>